<name>A0ABR7J8K8_9FLAO</name>
<dbReference type="EMBL" id="JACRUJ010000003">
    <property type="protein sequence ID" value="MBC5841801.1"/>
    <property type="molecule type" value="Genomic_DNA"/>
</dbReference>
<proteinExistence type="predicted"/>
<reference evidence="3 4" key="1">
    <citation type="submission" date="2020-08" db="EMBL/GenBank/DDBJ databases">
        <title>Description of novel Flavobacterium F-380 isolate.</title>
        <authorList>
            <person name="Saticioglu I.B."/>
            <person name="Duman M."/>
            <person name="Altun S."/>
        </authorList>
    </citation>
    <scope>NUCLEOTIDE SEQUENCE [LARGE SCALE GENOMIC DNA]</scope>
    <source>
        <strain evidence="3 4">F-380</strain>
    </source>
</reference>
<sequence length="421" mass="49213">MDITNFRKLINDSPIKDKLNNLKIVLNYPHLESKLELDGIQSIYKFIYDQVIGWNHIENIPEYLAHSKRHFETLKSRITGLIEYFKENNVSQFDYQWSQLISVIQNPRFQNEYYVFLIDSPETDFLLKVNTKNINHTQGAIDFITGVTINFNKGIGYFTGVLFAYEFKNQNESEILQRRNNEKISLRQIREKYNNYIVEAEKQLNGNLSDAKENLTSHFETVDALKQEKNKNFDDWFTTVQVGFDSFFKNSSDSIKNNEDLYREKLRLEAPAKYWKDRAILLKSEGDKYLNWLIKTSVIAAILLFILLMTLGTDFYETAFNDRIKGIKWSIILITIVSLLAFTIKILSKMTFSSFHLSRDAEEREQLTHFYLALKKDTTIEPEERQLILQSLFSRADTGLLKDDSSPTMPTSIIEKFAGGR</sequence>
<feature type="domain" description="DUF6161" evidence="2">
    <location>
        <begin position="192"/>
        <end position="407"/>
    </location>
</feature>
<keyword evidence="4" id="KW-1185">Reference proteome</keyword>
<organism evidence="3 4">
    <name type="scientific">Flavobacterium kayseriense</name>
    <dbReference type="NCBI Taxonomy" id="2764714"/>
    <lineage>
        <taxon>Bacteria</taxon>
        <taxon>Pseudomonadati</taxon>
        <taxon>Bacteroidota</taxon>
        <taxon>Flavobacteriia</taxon>
        <taxon>Flavobacteriales</taxon>
        <taxon>Flavobacteriaceae</taxon>
        <taxon>Flavobacterium</taxon>
    </lineage>
</organism>
<dbReference type="Proteomes" id="UP000629963">
    <property type="component" value="Unassembled WGS sequence"/>
</dbReference>
<dbReference type="Pfam" id="PF19658">
    <property type="entry name" value="DUF6161"/>
    <property type="match status" value="1"/>
</dbReference>
<dbReference type="InterPro" id="IPR046159">
    <property type="entry name" value="DUF6161"/>
</dbReference>
<keyword evidence="1" id="KW-1133">Transmembrane helix</keyword>
<dbReference type="RefSeq" id="WP_187010301.1">
    <property type="nucleotide sequence ID" value="NZ_JACRUI010000003.1"/>
</dbReference>
<gene>
    <name evidence="3" type="ORF">H8R23_10325</name>
</gene>
<keyword evidence="1" id="KW-0472">Membrane</keyword>
<feature type="transmembrane region" description="Helical" evidence="1">
    <location>
        <begin position="289"/>
        <end position="309"/>
    </location>
</feature>
<keyword evidence="1" id="KW-0812">Transmembrane</keyword>
<evidence type="ECO:0000313" key="3">
    <source>
        <dbReference type="EMBL" id="MBC5841801.1"/>
    </source>
</evidence>
<accession>A0ABR7J8K8</accession>
<evidence type="ECO:0000256" key="1">
    <source>
        <dbReference type="SAM" id="Phobius"/>
    </source>
</evidence>
<evidence type="ECO:0000259" key="2">
    <source>
        <dbReference type="Pfam" id="PF19658"/>
    </source>
</evidence>
<feature type="transmembrane region" description="Helical" evidence="1">
    <location>
        <begin position="329"/>
        <end position="347"/>
    </location>
</feature>
<evidence type="ECO:0000313" key="4">
    <source>
        <dbReference type="Proteomes" id="UP000629963"/>
    </source>
</evidence>
<protein>
    <recommendedName>
        <fullName evidence="2">DUF6161 domain-containing protein</fullName>
    </recommendedName>
</protein>
<comment type="caution">
    <text evidence="3">The sequence shown here is derived from an EMBL/GenBank/DDBJ whole genome shotgun (WGS) entry which is preliminary data.</text>
</comment>